<evidence type="ECO:0000256" key="1">
    <source>
        <dbReference type="ARBA" id="ARBA00022723"/>
    </source>
</evidence>
<dbReference type="GO" id="GO:0003677">
    <property type="term" value="F:DNA binding"/>
    <property type="evidence" value="ECO:0007669"/>
    <property type="project" value="UniProtKB-KW"/>
</dbReference>
<evidence type="ECO:0000256" key="2">
    <source>
        <dbReference type="ARBA" id="ARBA00022833"/>
    </source>
</evidence>
<dbReference type="InterPro" id="IPR036864">
    <property type="entry name" value="Zn2-C6_fun-type_DNA-bd_sf"/>
</dbReference>
<dbReference type="Pfam" id="PF11951">
    <property type="entry name" value="Fungal_trans_2"/>
    <property type="match status" value="1"/>
</dbReference>
<dbReference type="PANTHER" id="PTHR36206:SF16">
    <property type="entry name" value="TRANSCRIPTION FACTOR DOMAIN-CONTAINING PROTEIN-RELATED"/>
    <property type="match status" value="1"/>
</dbReference>
<protein>
    <recommendedName>
        <fullName evidence="7">Zn(2)-C6 fungal-type domain-containing protein</fullName>
    </recommendedName>
</protein>
<evidence type="ECO:0000256" key="3">
    <source>
        <dbReference type="ARBA" id="ARBA00023015"/>
    </source>
</evidence>
<keyword evidence="5" id="KW-0804">Transcription</keyword>
<dbReference type="Gene3D" id="4.10.240.10">
    <property type="entry name" value="Zn(2)-C6 fungal-type DNA-binding domain"/>
    <property type="match status" value="1"/>
</dbReference>
<evidence type="ECO:0000256" key="6">
    <source>
        <dbReference type="ARBA" id="ARBA00023242"/>
    </source>
</evidence>
<keyword evidence="6" id="KW-0539">Nucleus</keyword>
<evidence type="ECO:0000313" key="9">
    <source>
        <dbReference type="Proteomes" id="UP000326268"/>
    </source>
</evidence>
<dbReference type="EMBL" id="ML737566">
    <property type="protein sequence ID" value="KAE8370369.1"/>
    <property type="molecule type" value="Genomic_DNA"/>
</dbReference>
<proteinExistence type="predicted"/>
<dbReference type="GO" id="GO:0008270">
    <property type="term" value="F:zinc ion binding"/>
    <property type="evidence" value="ECO:0007669"/>
    <property type="project" value="InterPro"/>
</dbReference>
<dbReference type="Proteomes" id="UP000326268">
    <property type="component" value="Unassembled WGS sequence"/>
</dbReference>
<dbReference type="SUPFAM" id="SSF57701">
    <property type="entry name" value="Zn2/Cys6 DNA-binding domain"/>
    <property type="match status" value="1"/>
</dbReference>
<dbReference type="InterPro" id="IPR001138">
    <property type="entry name" value="Zn2Cys6_DnaBD"/>
</dbReference>
<evidence type="ECO:0000259" key="7">
    <source>
        <dbReference type="PROSITE" id="PS50048"/>
    </source>
</evidence>
<dbReference type="PROSITE" id="PS50048">
    <property type="entry name" value="ZN2_CY6_FUNGAL_2"/>
    <property type="match status" value="1"/>
</dbReference>
<dbReference type="PROSITE" id="PS00463">
    <property type="entry name" value="ZN2_CY6_FUNGAL_1"/>
    <property type="match status" value="1"/>
</dbReference>
<keyword evidence="9" id="KW-1185">Reference proteome</keyword>
<keyword evidence="4" id="KW-0238">DNA-binding</keyword>
<dbReference type="GO" id="GO:0000981">
    <property type="term" value="F:DNA-binding transcription factor activity, RNA polymerase II-specific"/>
    <property type="evidence" value="ECO:0007669"/>
    <property type="project" value="InterPro"/>
</dbReference>
<dbReference type="CDD" id="cd00067">
    <property type="entry name" value="GAL4"/>
    <property type="match status" value="1"/>
</dbReference>
<organism evidence="8 9">
    <name type="scientific">Aspergillus caelatus</name>
    <dbReference type="NCBI Taxonomy" id="61420"/>
    <lineage>
        <taxon>Eukaryota</taxon>
        <taxon>Fungi</taxon>
        <taxon>Dikarya</taxon>
        <taxon>Ascomycota</taxon>
        <taxon>Pezizomycotina</taxon>
        <taxon>Eurotiomycetes</taxon>
        <taxon>Eurotiomycetidae</taxon>
        <taxon>Eurotiales</taxon>
        <taxon>Aspergillaceae</taxon>
        <taxon>Aspergillus</taxon>
        <taxon>Aspergillus subgen. Circumdati</taxon>
    </lineage>
</organism>
<sequence length="538" mass="61882">MTRSKKSCQKRSTTGCRTCRARRVKCDETPGGCKRCKDSGWECEGYDFARLSNLRKEDRGIISSLTLYRVSQSLPGVGPEEKRGFAFFQHLTIPNLTGFFNTSLWTDLVLPMSHEEPAVTHALVAVSVLHEDIEVQGVPLVREDLACSRHRFALGQYGRSLAILNRRRHSQDPKFREVVLTCCYLFVAFDLMRGQYDPAMRHLKQGLAIIDEAHSCEGPEMVSTKSATIAKPLQIALTRLRDQSYFFGLNPKRSATDDQIPRFENGFSTLYEARNALDDVVRGLIVLMIEEKQLTTNDHVADRLVALFEIKRDIKRQFNQYKMRLDYSEIHTLRIQDRKDLRGLNIIRLHHLNYDLVLESVLVQDDRSLLISHVDGFRQILDLCEQIANSFQDENGSLSRPSLLLEMGVNASLFFVCWKCHDFSLRLRALKLLEEWPHREGPWDSRRLVTFAKQTLNLEFDMLASASDPQAPMRLEISSLEVREDQKENVIEYQIRGQSQEVLDQRKVVLLDEEASGDSMLSFCLRTQRYIHSSTTSF</sequence>
<accession>A0A5N7AN03</accession>
<dbReference type="GeneID" id="43662056"/>
<dbReference type="AlphaFoldDB" id="A0A5N7AN03"/>
<evidence type="ECO:0000313" key="8">
    <source>
        <dbReference type="EMBL" id="KAE8370369.1"/>
    </source>
</evidence>
<dbReference type="Pfam" id="PF00172">
    <property type="entry name" value="Zn_clus"/>
    <property type="match status" value="1"/>
</dbReference>
<dbReference type="InterPro" id="IPR052360">
    <property type="entry name" value="Transcr_Regulatory_Proteins"/>
</dbReference>
<evidence type="ECO:0000256" key="4">
    <source>
        <dbReference type="ARBA" id="ARBA00023125"/>
    </source>
</evidence>
<evidence type="ECO:0000256" key="5">
    <source>
        <dbReference type="ARBA" id="ARBA00023163"/>
    </source>
</evidence>
<keyword evidence="2" id="KW-0862">Zinc</keyword>
<dbReference type="GO" id="GO:0009893">
    <property type="term" value="P:positive regulation of metabolic process"/>
    <property type="evidence" value="ECO:0007669"/>
    <property type="project" value="UniProtKB-ARBA"/>
</dbReference>
<keyword evidence="3" id="KW-0805">Transcription regulation</keyword>
<dbReference type="OrthoDB" id="3172332at2759"/>
<dbReference type="SMART" id="SM00066">
    <property type="entry name" value="GAL4"/>
    <property type="match status" value="1"/>
</dbReference>
<gene>
    <name evidence="8" type="ORF">BDV27DRAFT_79229</name>
</gene>
<reference evidence="8 9" key="1">
    <citation type="submission" date="2019-04" db="EMBL/GenBank/DDBJ databases">
        <title>Friends and foes A comparative genomics studyof 23 Aspergillus species from section Flavi.</title>
        <authorList>
            <consortium name="DOE Joint Genome Institute"/>
            <person name="Kjaerbolling I."/>
            <person name="Vesth T."/>
            <person name="Frisvad J.C."/>
            <person name="Nybo J.L."/>
            <person name="Theobald S."/>
            <person name="Kildgaard S."/>
            <person name="Isbrandt T."/>
            <person name="Kuo A."/>
            <person name="Sato A."/>
            <person name="Lyhne E.K."/>
            <person name="Kogle M.E."/>
            <person name="Wiebenga A."/>
            <person name="Kun R.S."/>
            <person name="Lubbers R.J."/>
            <person name="Makela M.R."/>
            <person name="Barry K."/>
            <person name="Chovatia M."/>
            <person name="Clum A."/>
            <person name="Daum C."/>
            <person name="Haridas S."/>
            <person name="He G."/>
            <person name="LaButti K."/>
            <person name="Lipzen A."/>
            <person name="Mondo S."/>
            <person name="Riley R."/>
            <person name="Salamov A."/>
            <person name="Simmons B.A."/>
            <person name="Magnuson J.K."/>
            <person name="Henrissat B."/>
            <person name="Mortensen U.H."/>
            <person name="Larsen T.O."/>
            <person name="Devries R.P."/>
            <person name="Grigoriev I.V."/>
            <person name="Machida M."/>
            <person name="Baker S.E."/>
            <person name="Andersen M.R."/>
        </authorList>
    </citation>
    <scope>NUCLEOTIDE SEQUENCE [LARGE SCALE GENOMIC DNA]</scope>
    <source>
        <strain evidence="8 9">CBS 763.97</strain>
    </source>
</reference>
<dbReference type="RefSeq" id="XP_031933450.1">
    <property type="nucleotide sequence ID" value="XM_032077610.1"/>
</dbReference>
<keyword evidence="1" id="KW-0479">Metal-binding</keyword>
<dbReference type="InterPro" id="IPR021858">
    <property type="entry name" value="Fun_TF"/>
</dbReference>
<dbReference type="PANTHER" id="PTHR36206">
    <property type="entry name" value="ASPERCRYPTIN BIOSYNTHESIS CLUSTER-SPECIFIC TRANSCRIPTION REGULATOR ATNN-RELATED"/>
    <property type="match status" value="1"/>
</dbReference>
<feature type="domain" description="Zn(2)-C6 fungal-type" evidence="7">
    <location>
        <begin position="15"/>
        <end position="43"/>
    </location>
</feature>
<name>A0A5N7AN03_9EURO</name>